<feature type="domain" description="AMP-dependent synthetase/ligase" evidence="3">
    <location>
        <begin position="31"/>
        <end position="407"/>
    </location>
</feature>
<dbReference type="EMBL" id="CP026313">
    <property type="protein sequence ID" value="AUV84635.1"/>
    <property type="molecule type" value="Genomic_DNA"/>
</dbReference>
<dbReference type="InterPro" id="IPR000873">
    <property type="entry name" value="AMP-dep_synth/lig_dom"/>
</dbReference>
<accession>A0A2I8VRV0</accession>
<keyword evidence="5" id="KW-0614">Plasmid</keyword>
<dbReference type="GO" id="GO:0006631">
    <property type="term" value="P:fatty acid metabolic process"/>
    <property type="evidence" value="ECO:0007669"/>
    <property type="project" value="TreeGrafter"/>
</dbReference>
<sequence>MRPSLWTPEKCESFVENGWWPNKTILDYVSDSATDTPDRVALVDERTTYTYAELADAVDNVALGLVAHGVEPDNMLAVQLPNRIEGVVVHLAAIRAGAIPNPIVTIYRENELRYMLDKLDSVAYFAVKEHCGFDFERMIRGIADEFDALENVFVLDDGEALVDETRSLTALFETDWAAQTDSDHRTLDDREVGPNDTSLVLFTSGTTGMPKGVMHTENTLLSAMSSQIDVLGLTSDDVIFAPSPIGHLTAIQNGYRAAFMLGTACVLQEQWDGSRALEWIESEGATYTAGATTFLTDMTNSENFEEYDTSSLRLMMTGGAPIPPEAVQEAHEQFENLTVCRGWGQTENTLPTINFPTDPTEALRTKDGRPYDGMEVRIASPETFDAALPGETGELQVRGPFLFLGYYDDPERTAASFTADGWLKTGDKASIDDDGYVTIEGRLKDVIIRGGENIPVREVEADLRDHPSVGEVALVAMPDERLQERACAYVRPADPATPPSFEEVINYLTERGYITQRLPERLELIDEFPRNAIGKIQRYKLREDVAEQLDMDPVTR</sequence>
<dbReference type="Proteomes" id="UP000236584">
    <property type="component" value="Plasmid unnamed4"/>
</dbReference>
<dbReference type="Pfam" id="PF00501">
    <property type="entry name" value="AMP-binding"/>
    <property type="match status" value="1"/>
</dbReference>
<dbReference type="Gene3D" id="3.40.50.12780">
    <property type="entry name" value="N-terminal domain of ligase-like"/>
    <property type="match status" value="1"/>
</dbReference>
<evidence type="ECO:0000256" key="1">
    <source>
        <dbReference type="ARBA" id="ARBA00006432"/>
    </source>
</evidence>
<dbReference type="InterPro" id="IPR042099">
    <property type="entry name" value="ANL_N_sf"/>
</dbReference>
<comment type="similarity">
    <text evidence="1">Belongs to the ATP-dependent AMP-binding enzyme family.</text>
</comment>
<evidence type="ECO:0000259" key="4">
    <source>
        <dbReference type="Pfam" id="PF13193"/>
    </source>
</evidence>
<evidence type="ECO:0000313" key="5">
    <source>
        <dbReference type="EMBL" id="AUV84635.1"/>
    </source>
</evidence>
<evidence type="ECO:0000256" key="2">
    <source>
        <dbReference type="ARBA" id="ARBA00022598"/>
    </source>
</evidence>
<dbReference type="InterPro" id="IPR025110">
    <property type="entry name" value="AMP-bd_C"/>
</dbReference>
<feature type="domain" description="AMP-binding enzyme C-terminal" evidence="4">
    <location>
        <begin position="458"/>
        <end position="535"/>
    </location>
</feature>
<dbReference type="PROSITE" id="PS00455">
    <property type="entry name" value="AMP_BINDING"/>
    <property type="match status" value="1"/>
</dbReference>
<dbReference type="GO" id="GO:0031956">
    <property type="term" value="F:medium-chain fatty acid-CoA ligase activity"/>
    <property type="evidence" value="ECO:0007669"/>
    <property type="project" value="TreeGrafter"/>
</dbReference>
<organism evidence="5 6">
    <name type="scientific">Salinigranum rubrum</name>
    <dbReference type="NCBI Taxonomy" id="755307"/>
    <lineage>
        <taxon>Archaea</taxon>
        <taxon>Methanobacteriati</taxon>
        <taxon>Methanobacteriota</taxon>
        <taxon>Stenosarchaea group</taxon>
        <taxon>Halobacteria</taxon>
        <taxon>Halobacteriales</taxon>
        <taxon>Haloferacaceae</taxon>
        <taxon>Salinigranum</taxon>
    </lineage>
</organism>
<evidence type="ECO:0000313" key="6">
    <source>
        <dbReference type="Proteomes" id="UP000236584"/>
    </source>
</evidence>
<dbReference type="SUPFAM" id="SSF56801">
    <property type="entry name" value="Acetyl-CoA synthetase-like"/>
    <property type="match status" value="1"/>
</dbReference>
<geneLocation type="plasmid" evidence="5">
    <name>unnamed4</name>
</geneLocation>
<gene>
    <name evidence="5" type="ORF">C2R22_24200</name>
</gene>
<dbReference type="PANTHER" id="PTHR43201">
    <property type="entry name" value="ACYL-COA SYNTHETASE"/>
    <property type="match status" value="1"/>
</dbReference>
<dbReference type="Pfam" id="PF13193">
    <property type="entry name" value="AMP-binding_C"/>
    <property type="match status" value="1"/>
</dbReference>
<evidence type="ECO:0000259" key="3">
    <source>
        <dbReference type="Pfam" id="PF00501"/>
    </source>
</evidence>
<name>A0A2I8VRV0_9EURY</name>
<dbReference type="InterPro" id="IPR020845">
    <property type="entry name" value="AMP-binding_CS"/>
</dbReference>
<keyword evidence="6" id="KW-1185">Reference proteome</keyword>
<protein>
    <submittedName>
        <fullName evidence="5">Cyclohexanecarboxylate-CoA ligase</fullName>
    </submittedName>
</protein>
<proteinExistence type="inferred from homology"/>
<dbReference type="InterPro" id="IPR045851">
    <property type="entry name" value="AMP-bd_C_sf"/>
</dbReference>
<dbReference type="PANTHER" id="PTHR43201:SF5">
    <property type="entry name" value="MEDIUM-CHAIN ACYL-COA LIGASE ACSF2, MITOCHONDRIAL"/>
    <property type="match status" value="1"/>
</dbReference>
<dbReference type="Gene3D" id="3.30.300.30">
    <property type="match status" value="1"/>
</dbReference>
<dbReference type="KEGG" id="srub:C2R22_24200"/>
<dbReference type="AlphaFoldDB" id="A0A2I8VRV0"/>
<reference evidence="5 6" key="1">
    <citation type="submission" date="2018-01" db="EMBL/GenBank/DDBJ databases">
        <title>Complete genome sequence of Salinigranum rubrum GX10T, an extremely halophilic archaeon isolated from a marine solar saltern.</title>
        <authorList>
            <person name="Han S."/>
        </authorList>
    </citation>
    <scope>NUCLEOTIDE SEQUENCE [LARGE SCALE GENOMIC DNA]</scope>
    <source>
        <strain evidence="5 6">GX10</strain>
        <plasmid evidence="6">Plasmid unnamed4</plasmid>
    </source>
</reference>
<keyword evidence="2 5" id="KW-0436">Ligase</keyword>